<dbReference type="Pfam" id="PF09723">
    <property type="entry name" value="Zn_ribbon_8"/>
    <property type="match status" value="1"/>
</dbReference>
<dbReference type="InterPro" id="IPR013429">
    <property type="entry name" value="Regulatory_FmdB_Zinc_ribbon"/>
</dbReference>
<evidence type="ECO:0000313" key="2">
    <source>
        <dbReference type="EMBL" id="MBA4493436.1"/>
    </source>
</evidence>
<comment type="caution">
    <text evidence="2">The sequence shown here is derived from an EMBL/GenBank/DDBJ whole genome shotgun (WGS) entry which is preliminary data.</text>
</comment>
<dbReference type="Proteomes" id="UP000535491">
    <property type="component" value="Unassembled WGS sequence"/>
</dbReference>
<dbReference type="NCBIfam" id="TIGR02605">
    <property type="entry name" value="CxxC_CxxC_SSSS"/>
    <property type="match status" value="1"/>
</dbReference>
<name>A0A7W1WPB2_9BACL</name>
<reference evidence="2 3" key="1">
    <citation type="submission" date="2020-07" db="EMBL/GenBank/DDBJ databases">
        <authorList>
            <person name="Feng H."/>
        </authorList>
    </citation>
    <scope>NUCLEOTIDE SEQUENCE [LARGE SCALE GENOMIC DNA]</scope>
    <source>
        <strain evidence="3">s-10</strain>
    </source>
</reference>
<accession>A0A7W1WPB2</accession>
<sequence>MPEYEFRCEECGPFVQWISMKSITETIICPTCENEANRIYSPPGVILTSCTLRRRVKQSVIPKVVQREKANGQHYGHRHRTNRPWMVGH</sequence>
<organism evidence="2 3">
    <name type="scientific">Paenactinomyces guangxiensis</name>
    <dbReference type="NCBI Taxonomy" id="1490290"/>
    <lineage>
        <taxon>Bacteria</taxon>
        <taxon>Bacillati</taxon>
        <taxon>Bacillota</taxon>
        <taxon>Bacilli</taxon>
        <taxon>Bacillales</taxon>
        <taxon>Thermoactinomycetaceae</taxon>
        <taxon>Paenactinomyces</taxon>
    </lineage>
</organism>
<dbReference type="AlphaFoldDB" id="A0A7W1WPB2"/>
<dbReference type="EMBL" id="JACEIQ010000002">
    <property type="protein sequence ID" value="MBA4493436.1"/>
    <property type="molecule type" value="Genomic_DNA"/>
</dbReference>
<evidence type="ECO:0000259" key="1">
    <source>
        <dbReference type="SMART" id="SM00834"/>
    </source>
</evidence>
<gene>
    <name evidence="2" type="ORF">H1191_03840</name>
</gene>
<dbReference type="RefSeq" id="WP_181750665.1">
    <property type="nucleotide sequence ID" value="NZ_JAECVR010000002.1"/>
</dbReference>
<proteinExistence type="predicted"/>
<evidence type="ECO:0000313" key="3">
    <source>
        <dbReference type="Proteomes" id="UP000535491"/>
    </source>
</evidence>
<protein>
    <submittedName>
        <fullName evidence="2">Zinc ribbon domain-containing protein</fullName>
    </submittedName>
</protein>
<dbReference type="SMART" id="SM00834">
    <property type="entry name" value="CxxC_CXXC_SSSS"/>
    <property type="match status" value="1"/>
</dbReference>
<keyword evidence="3" id="KW-1185">Reference proteome</keyword>
<feature type="domain" description="Putative regulatory protein FmdB zinc ribbon" evidence="1">
    <location>
        <begin position="1"/>
        <end position="41"/>
    </location>
</feature>